<evidence type="ECO:0000259" key="1">
    <source>
        <dbReference type="Pfam" id="PF05168"/>
    </source>
</evidence>
<protein>
    <submittedName>
        <fullName evidence="2">HEPN domain-containing protein</fullName>
    </submittedName>
</protein>
<name>A0A926UW46_9CYAN</name>
<dbReference type="AlphaFoldDB" id="A0A926UW46"/>
<organism evidence="2 3">
    <name type="scientific">Pseudanabaena cinerea FACHB-1277</name>
    <dbReference type="NCBI Taxonomy" id="2949581"/>
    <lineage>
        <taxon>Bacteria</taxon>
        <taxon>Bacillati</taxon>
        <taxon>Cyanobacteriota</taxon>
        <taxon>Cyanophyceae</taxon>
        <taxon>Pseudanabaenales</taxon>
        <taxon>Pseudanabaenaceae</taxon>
        <taxon>Pseudanabaena</taxon>
        <taxon>Pseudanabaena cinerea</taxon>
    </lineage>
</organism>
<gene>
    <name evidence="2" type="ORF">H6F44_19400</name>
</gene>
<dbReference type="Pfam" id="PF05168">
    <property type="entry name" value="HEPN"/>
    <property type="match status" value="1"/>
</dbReference>
<dbReference type="RefSeq" id="WP_190352672.1">
    <property type="nucleotide sequence ID" value="NZ_JACJPY010000092.1"/>
</dbReference>
<dbReference type="EMBL" id="JACJPY010000092">
    <property type="protein sequence ID" value="MBD2152265.1"/>
    <property type="molecule type" value="Genomic_DNA"/>
</dbReference>
<proteinExistence type="predicted"/>
<dbReference type="InterPro" id="IPR007842">
    <property type="entry name" value="HEPN_dom"/>
</dbReference>
<comment type="caution">
    <text evidence="2">The sequence shown here is derived from an EMBL/GenBank/DDBJ whole genome shotgun (WGS) entry which is preliminary data.</text>
</comment>
<keyword evidence="3" id="KW-1185">Reference proteome</keyword>
<reference evidence="2" key="2">
    <citation type="submission" date="2020-08" db="EMBL/GenBank/DDBJ databases">
        <authorList>
            <person name="Chen M."/>
            <person name="Teng W."/>
            <person name="Zhao L."/>
            <person name="Hu C."/>
            <person name="Zhou Y."/>
            <person name="Han B."/>
            <person name="Song L."/>
            <person name="Shu W."/>
        </authorList>
    </citation>
    <scope>NUCLEOTIDE SEQUENCE</scope>
    <source>
        <strain evidence="2">FACHB-1277</strain>
    </source>
</reference>
<sequence length="137" mass="16076">MNRQDFQNLALIRLQEAEVLLQNGHYSGAYYLSGYVIECALKACIAKYTREFDFPDKQIAIDSHTHDLVKLVKNAKLDKELASRRSDPNFGSNWLLVIEHWKPESRYKTYTEQEAHDMYSAIADPDYGVFQWLQQHY</sequence>
<dbReference type="Proteomes" id="UP000631421">
    <property type="component" value="Unassembled WGS sequence"/>
</dbReference>
<feature type="domain" description="HEPN" evidence="1">
    <location>
        <begin position="10"/>
        <end position="118"/>
    </location>
</feature>
<dbReference type="Gene3D" id="1.20.120.330">
    <property type="entry name" value="Nucleotidyltransferases domain 2"/>
    <property type="match status" value="1"/>
</dbReference>
<evidence type="ECO:0000313" key="2">
    <source>
        <dbReference type="EMBL" id="MBD2152265.1"/>
    </source>
</evidence>
<accession>A0A926UW46</accession>
<evidence type="ECO:0000313" key="3">
    <source>
        <dbReference type="Proteomes" id="UP000631421"/>
    </source>
</evidence>
<reference evidence="2" key="1">
    <citation type="journal article" date="2015" name="ISME J.">
        <title>Draft Genome Sequence of Streptomyces incarnatus NRRL8089, which Produces the Nucleoside Antibiotic Sinefungin.</title>
        <authorList>
            <person name="Oshima K."/>
            <person name="Hattori M."/>
            <person name="Shimizu H."/>
            <person name="Fukuda K."/>
            <person name="Nemoto M."/>
            <person name="Inagaki K."/>
            <person name="Tamura T."/>
        </authorList>
    </citation>
    <scope>NUCLEOTIDE SEQUENCE</scope>
    <source>
        <strain evidence="2">FACHB-1277</strain>
    </source>
</reference>
<dbReference type="SUPFAM" id="SSF81593">
    <property type="entry name" value="Nucleotidyltransferase substrate binding subunit/domain"/>
    <property type="match status" value="1"/>
</dbReference>